<organism evidence="2 3">
    <name type="scientific">Stegodyphus mimosarum</name>
    <name type="common">African social velvet spider</name>
    <dbReference type="NCBI Taxonomy" id="407821"/>
    <lineage>
        <taxon>Eukaryota</taxon>
        <taxon>Metazoa</taxon>
        <taxon>Ecdysozoa</taxon>
        <taxon>Arthropoda</taxon>
        <taxon>Chelicerata</taxon>
        <taxon>Arachnida</taxon>
        <taxon>Araneae</taxon>
        <taxon>Araneomorphae</taxon>
        <taxon>Entelegynae</taxon>
        <taxon>Eresoidea</taxon>
        <taxon>Eresidae</taxon>
        <taxon>Stegodyphus</taxon>
    </lineage>
</organism>
<gene>
    <name evidence="2" type="ORF">X975_15536</name>
</gene>
<keyword evidence="3" id="KW-1185">Reference proteome</keyword>
<dbReference type="OrthoDB" id="6436145at2759"/>
<protein>
    <submittedName>
        <fullName evidence="2">Uncharacterized protein</fullName>
    </submittedName>
</protein>
<feature type="transmembrane region" description="Helical" evidence="1">
    <location>
        <begin position="6"/>
        <end position="24"/>
    </location>
</feature>
<keyword evidence="1" id="KW-0472">Membrane</keyword>
<accession>A0A087TFX0</accession>
<evidence type="ECO:0000313" key="2">
    <source>
        <dbReference type="EMBL" id="KFM64009.1"/>
    </source>
</evidence>
<evidence type="ECO:0000313" key="3">
    <source>
        <dbReference type="Proteomes" id="UP000054359"/>
    </source>
</evidence>
<name>A0A087TFX0_STEMI</name>
<sequence>MEYSIVLQWVACVVFICFLVYKALTKNYDYWAKQNVPFVKPRMVLGSVESGKPLHELEREWYNRYGRIYG</sequence>
<keyword evidence="1" id="KW-1133">Transmembrane helix</keyword>
<dbReference type="AlphaFoldDB" id="A0A087TFX0"/>
<proteinExistence type="predicted"/>
<dbReference type="Proteomes" id="UP000054359">
    <property type="component" value="Unassembled WGS sequence"/>
</dbReference>
<reference evidence="2 3" key="1">
    <citation type="submission" date="2013-11" db="EMBL/GenBank/DDBJ databases">
        <title>Genome sequencing of Stegodyphus mimosarum.</title>
        <authorList>
            <person name="Bechsgaard J."/>
        </authorList>
    </citation>
    <scope>NUCLEOTIDE SEQUENCE [LARGE SCALE GENOMIC DNA]</scope>
</reference>
<feature type="non-terminal residue" evidence="2">
    <location>
        <position position="70"/>
    </location>
</feature>
<evidence type="ECO:0000256" key="1">
    <source>
        <dbReference type="SAM" id="Phobius"/>
    </source>
</evidence>
<keyword evidence="1" id="KW-0812">Transmembrane</keyword>
<dbReference type="EMBL" id="KK115033">
    <property type="protein sequence ID" value="KFM64009.1"/>
    <property type="molecule type" value="Genomic_DNA"/>
</dbReference>